<keyword evidence="3" id="KW-1185">Reference proteome</keyword>
<dbReference type="PROSITE" id="PS51197">
    <property type="entry name" value="HTH_RRF2_2"/>
    <property type="match status" value="1"/>
</dbReference>
<dbReference type="InterPro" id="IPR000944">
    <property type="entry name" value="Tscrpt_reg_Rrf2"/>
</dbReference>
<dbReference type="InterPro" id="IPR036390">
    <property type="entry name" value="WH_DNA-bd_sf"/>
</dbReference>
<reference evidence="3" key="1">
    <citation type="journal article" date="2019" name="Int. J. Syst. Evol. Microbiol.">
        <title>The Global Catalogue of Microorganisms (GCM) 10K type strain sequencing project: providing services to taxonomists for standard genome sequencing and annotation.</title>
        <authorList>
            <consortium name="The Broad Institute Genomics Platform"/>
            <consortium name="The Broad Institute Genome Sequencing Center for Infectious Disease"/>
            <person name="Wu L."/>
            <person name="Ma J."/>
        </authorList>
    </citation>
    <scope>NUCLEOTIDE SEQUENCE [LARGE SCALE GENOMIC DNA]</scope>
    <source>
        <strain evidence="3">CECT 7806</strain>
    </source>
</reference>
<dbReference type="RefSeq" id="WP_238286741.1">
    <property type="nucleotide sequence ID" value="NZ_BPQS01000007.1"/>
</dbReference>
<protein>
    <submittedName>
        <fullName evidence="2">Rrf2 family transcriptional regulator</fullName>
    </submittedName>
</protein>
<keyword evidence="1" id="KW-0238">DNA-binding</keyword>
<dbReference type="SUPFAM" id="SSF46785">
    <property type="entry name" value="Winged helix' DNA-binding domain"/>
    <property type="match status" value="1"/>
</dbReference>
<dbReference type="EMBL" id="JAUFPT010000006">
    <property type="protein sequence ID" value="MDN3569554.1"/>
    <property type="molecule type" value="Genomic_DNA"/>
</dbReference>
<evidence type="ECO:0000313" key="3">
    <source>
        <dbReference type="Proteomes" id="UP001244297"/>
    </source>
</evidence>
<proteinExistence type="predicted"/>
<gene>
    <name evidence="2" type="ORF">QWZ18_02805</name>
</gene>
<dbReference type="Pfam" id="PF02082">
    <property type="entry name" value="Rrf2"/>
    <property type="match status" value="1"/>
</dbReference>
<dbReference type="InterPro" id="IPR036388">
    <property type="entry name" value="WH-like_DNA-bd_sf"/>
</dbReference>
<name>A0ABT8AIH8_9HYPH</name>
<sequence>MRLTRYTDYALRTLIYVGLHEPEQSSIAAIARAYGISENHLNKVVHQLGRLGLIRTIRGRGGGLRLALPPGEIVVGAVVRQTEDDLALVECFGGGACAITAPCRLRRVLGEALAAFLAVLDRYTLADLLGAPDGEAIAALLGLAGPTHGEPPTPDGALRLPDR</sequence>
<dbReference type="PANTHER" id="PTHR33221:SF4">
    <property type="entry name" value="HTH-TYPE TRANSCRIPTIONAL REPRESSOR NSRR"/>
    <property type="match status" value="1"/>
</dbReference>
<dbReference type="Gene3D" id="1.10.10.10">
    <property type="entry name" value="Winged helix-like DNA-binding domain superfamily/Winged helix DNA-binding domain"/>
    <property type="match status" value="1"/>
</dbReference>
<organism evidence="2 3">
    <name type="scientific">Methylobacterium longum</name>
    <dbReference type="NCBI Taxonomy" id="767694"/>
    <lineage>
        <taxon>Bacteria</taxon>
        <taxon>Pseudomonadati</taxon>
        <taxon>Pseudomonadota</taxon>
        <taxon>Alphaproteobacteria</taxon>
        <taxon>Hyphomicrobiales</taxon>
        <taxon>Methylobacteriaceae</taxon>
        <taxon>Methylobacterium</taxon>
    </lineage>
</organism>
<comment type="caution">
    <text evidence="2">The sequence shown here is derived from an EMBL/GenBank/DDBJ whole genome shotgun (WGS) entry which is preliminary data.</text>
</comment>
<dbReference type="NCBIfam" id="TIGR00738">
    <property type="entry name" value="rrf2_super"/>
    <property type="match status" value="1"/>
</dbReference>
<dbReference type="PANTHER" id="PTHR33221">
    <property type="entry name" value="WINGED HELIX-TURN-HELIX TRANSCRIPTIONAL REGULATOR, RRF2 FAMILY"/>
    <property type="match status" value="1"/>
</dbReference>
<evidence type="ECO:0000256" key="1">
    <source>
        <dbReference type="ARBA" id="ARBA00023125"/>
    </source>
</evidence>
<dbReference type="Proteomes" id="UP001244297">
    <property type="component" value="Unassembled WGS sequence"/>
</dbReference>
<evidence type="ECO:0000313" key="2">
    <source>
        <dbReference type="EMBL" id="MDN3569554.1"/>
    </source>
</evidence>
<accession>A0ABT8AIH8</accession>